<feature type="domain" description="Secretion system C-terminal sorting" evidence="2">
    <location>
        <begin position="490"/>
        <end position="560"/>
    </location>
</feature>
<dbReference type="SUPFAM" id="SSF51445">
    <property type="entry name" value="(Trans)glycosidases"/>
    <property type="match status" value="1"/>
</dbReference>
<reference evidence="3 4" key="1">
    <citation type="submission" date="2024-03" db="EMBL/GenBank/DDBJ databases">
        <title>Two novel species of the genus Flavobacterium exhibiting potentially degradation of complex polysaccharides.</title>
        <authorList>
            <person name="Lian X."/>
        </authorList>
    </citation>
    <scope>NUCLEOTIDE SEQUENCE [LARGE SCALE GENOMIC DNA]</scope>
    <source>
        <strain evidence="4">j3</strain>
    </source>
</reference>
<organism evidence="3 4">
    <name type="scientific">Flavobacterium aureirubrum</name>
    <dbReference type="NCBI Taxonomy" id="3133147"/>
    <lineage>
        <taxon>Bacteria</taxon>
        <taxon>Pseudomonadati</taxon>
        <taxon>Bacteroidota</taxon>
        <taxon>Flavobacteriia</taxon>
        <taxon>Flavobacteriales</taxon>
        <taxon>Flavobacteriaceae</taxon>
        <taxon>Flavobacterium</taxon>
    </lineage>
</organism>
<dbReference type="NCBIfam" id="TIGR04183">
    <property type="entry name" value="Por_Secre_tail"/>
    <property type="match status" value="1"/>
</dbReference>
<evidence type="ECO:0000313" key="4">
    <source>
        <dbReference type="Proteomes" id="UP001460072"/>
    </source>
</evidence>
<accession>A0ABU9NBF8</accession>
<evidence type="ECO:0000313" key="3">
    <source>
        <dbReference type="EMBL" id="MEM0544042.1"/>
    </source>
</evidence>
<dbReference type="Proteomes" id="UP001460072">
    <property type="component" value="Unassembled WGS sequence"/>
</dbReference>
<sequence>MKSKILTVILSIVFVSTYGQTSIVTTTNITRTSPKVGHMLNYLTKPAWTNQSFIDSVKTLNLEIIRYPGGTESQYFDWQTGRSVPASLWTNSTLFSHSYIGTVPHISYPLSELLYFYQQTNIKPIFCLNLLTKNLSNQIQMLQTASTLGIPVECIELGNELYFTDLDFTNKYPNPIDYVLDIKNNWIPQLSALFPNAKIAVIGSYDGLTDLNGNAVPSRINSWNDTLFAQNINTNAITFHYYLPPNTTTLSNPNITQALAAPFKHWPVLKANTVDNVTNGMECWITEYNLNDGNQTTYAIASSWAHGLYTASLFSLMLEETKIKMLLNHQIAGSPSYASLASYTSFGDTLTNRLTAEGNAMRLIHQAVKGNNTATKLSFSNNPTITVNTTNYPSLMGWVFQNGTNKELFILNLSNSNYSLDVSSIFSSSYNYEQVSATNPLQKDITTQNLIISKGNSSSNFQSVPYSLLYANNENALGIDNVSLDNDFLVYPNPTQNIVIIKQNNIQTFSKYQIFDLQGKLIKSKQCEFSNGELIVDISNLAPNTYLLKLITSNRQFKTIKIVRE</sequence>
<dbReference type="EMBL" id="JBCGDO010000050">
    <property type="protein sequence ID" value="MEM0544042.1"/>
    <property type="molecule type" value="Genomic_DNA"/>
</dbReference>
<proteinExistence type="predicted"/>
<evidence type="ECO:0000256" key="1">
    <source>
        <dbReference type="ARBA" id="ARBA00022729"/>
    </source>
</evidence>
<protein>
    <submittedName>
        <fullName evidence="3">T9SS type A sorting domain-containing protein</fullName>
    </submittedName>
</protein>
<dbReference type="Pfam" id="PF18962">
    <property type="entry name" value="Por_Secre_tail"/>
    <property type="match status" value="1"/>
</dbReference>
<gene>
    <name evidence="3" type="ORF">WFZ85_15735</name>
</gene>
<name>A0ABU9NBF8_9FLAO</name>
<keyword evidence="1" id="KW-0732">Signal</keyword>
<dbReference type="RefSeq" id="WP_342697206.1">
    <property type="nucleotide sequence ID" value="NZ_JBCGDO010000050.1"/>
</dbReference>
<evidence type="ECO:0000259" key="2">
    <source>
        <dbReference type="Pfam" id="PF18962"/>
    </source>
</evidence>
<keyword evidence="4" id="KW-1185">Reference proteome</keyword>
<dbReference type="InterPro" id="IPR017853">
    <property type="entry name" value="GH"/>
</dbReference>
<dbReference type="Gene3D" id="3.20.20.80">
    <property type="entry name" value="Glycosidases"/>
    <property type="match status" value="1"/>
</dbReference>
<comment type="caution">
    <text evidence="3">The sequence shown here is derived from an EMBL/GenBank/DDBJ whole genome shotgun (WGS) entry which is preliminary data.</text>
</comment>
<dbReference type="InterPro" id="IPR026444">
    <property type="entry name" value="Secre_tail"/>
</dbReference>